<name>A0A840PLQ5_9ACTN</name>
<dbReference type="RefSeq" id="WP_185053834.1">
    <property type="nucleotide sequence ID" value="NZ_BAABIX010000021.1"/>
</dbReference>
<dbReference type="AlphaFoldDB" id="A0A840PLQ5"/>
<dbReference type="Proteomes" id="UP000578449">
    <property type="component" value="Unassembled WGS sequence"/>
</dbReference>
<keyword evidence="1" id="KW-0804">Transcription</keyword>
<dbReference type="GO" id="GO:0000428">
    <property type="term" value="C:DNA-directed RNA polymerase complex"/>
    <property type="evidence" value="ECO:0007669"/>
    <property type="project" value="UniProtKB-KW"/>
</dbReference>
<dbReference type="EMBL" id="JACHGN010000016">
    <property type="protein sequence ID" value="MBB5136975.1"/>
    <property type="molecule type" value="Genomic_DNA"/>
</dbReference>
<keyword evidence="1" id="KW-0240">DNA-directed RNA polymerase</keyword>
<gene>
    <name evidence="1" type="ORF">HNP84_006727</name>
</gene>
<reference evidence="1 2" key="1">
    <citation type="submission" date="2020-08" db="EMBL/GenBank/DDBJ databases">
        <title>Genomic Encyclopedia of Type Strains, Phase IV (KMG-IV): sequencing the most valuable type-strain genomes for metagenomic binning, comparative biology and taxonomic classification.</title>
        <authorList>
            <person name="Goeker M."/>
        </authorList>
    </citation>
    <scope>NUCLEOTIDE SEQUENCE [LARGE SCALE GENOMIC DNA]</scope>
    <source>
        <strain evidence="1 2">DSM 45615</strain>
    </source>
</reference>
<accession>A0A840PLQ5</accession>
<keyword evidence="2" id="KW-1185">Reference proteome</keyword>
<proteinExistence type="predicted"/>
<organism evidence="1 2">
    <name type="scientific">Thermocatellispora tengchongensis</name>
    <dbReference type="NCBI Taxonomy" id="1073253"/>
    <lineage>
        <taxon>Bacteria</taxon>
        <taxon>Bacillati</taxon>
        <taxon>Actinomycetota</taxon>
        <taxon>Actinomycetes</taxon>
        <taxon>Streptosporangiales</taxon>
        <taxon>Streptosporangiaceae</taxon>
        <taxon>Thermocatellispora</taxon>
    </lineage>
</organism>
<evidence type="ECO:0000313" key="2">
    <source>
        <dbReference type="Proteomes" id="UP000578449"/>
    </source>
</evidence>
<sequence length="53" mass="5339">MVDDDKRAAILARRGRGESIRTIAAGVKVSVGVVHKTLADAQGAAAAAEGNHG</sequence>
<evidence type="ECO:0000313" key="1">
    <source>
        <dbReference type="EMBL" id="MBB5136975.1"/>
    </source>
</evidence>
<protein>
    <submittedName>
        <fullName evidence="1">DNA-directed RNA polymerase specialized sigma24 family protein</fullName>
    </submittedName>
</protein>
<comment type="caution">
    <text evidence="1">The sequence shown here is derived from an EMBL/GenBank/DDBJ whole genome shotgun (WGS) entry which is preliminary data.</text>
</comment>